<feature type="binding site" evidence="14">
    <location>
        <position position="36"/>
    </location>
    <ligand>
        <name>ATP</name>
        <dbReference type="ChEBI" id="CHEBI:30616"/>
    </ligand>
</feature>
<keyword evidence="9 14" id="KW-0547">Nucleotide-binding</keyword>
<dbReference type="HAMAP" id="MF_00144">
    <property type="entry name" value="tRNA_thiouridyl_MnmA"/>
    <property type="match status" value="1"/>
</dbReference>
<sequence>MINKKKVIIAMSGGVDSSVAAWFLKNKTYLVEGLFMKNWEEDDTNNYCHAEKDLYDTENVCKKLNIYLHKINFSQEYWDQVFTHFLSQYKEGKTPNPDILCNKEIKFKLFFDYSIKELKADYIATGHYARIFKKNGINYLLKGLDNNKDQSYFLYTLNSKQLEKILFPIGLFKKSQIRIIAEKIGLKVADKKDSTGICFIGPKNINIFLSNYLKEKKGNIITIHGEIIGKHNGLFYYTLGQRKGLKIGGMKGKYNMPWYVVDKHIPTNSLIVAQGLNNIYLMSIGLIAEKVNWINNIEFKLPLSCKVKTRYRQNEVSCQIKYIDNFHTKVLFDFPVIAVTPGQSVVFYLSDICIGGGVIKYKLPLI</sequence>
<reference evidence="17 18" key="1">
    <citation type="submission" date="2019-07" db="EMBL/GenBank/DDBJ databases">
        <title>Buchnera limit thermal tolerance of host aphids.</title>
        <authorList>
            <person name="Zhang B."/>
            <person name="Moran N."/>
        </authorList>
    </citation>
    <scope>NUCLEOTIDE SEQUENCE [LARGE SCALE GENOMIC DNA]</scope>
    <source>
        <strain evidence="17 18">Ago-UT1</strain>
    </source>
</reference>
<keyword evidence="12 14" id="KW-1015">Disulfide bond</keyword>
<dbReference type="InterPro" id="IPR023382">
    <property type="entry name" value="MnmA-like_central_sf"/>
</dbReference>
<dbReference type="Gene3D" id="3.40.50.620">
    <property type="entry name" value="HUPs"/>
    <property type="match status" value="1"/>
</dbReference>
<dbReference type="GO" id="GO:0002143">
    <property type="term" value="P:tRNA wobble position uridine thiolation"/>
    <property type="evidence" value="ECO:0007669"/>
    <property type="project" value="TreeGrafter"/>
</dbReference>
<feature type="region of interest" description="Interaction with tRNA" evidence="14">
    <location>
        <begin position="310"/>
        <end position="311"/>
    </location>
</feature>
<keyword evidence="5 14" id="KW-0963">Cytoplasm</keyword>
<feature type="region of interest" description="Interaction with tRNA" evidence="14">
    <location>
        <begin position="148"/>
        <end position="150"/>
    </location>
</feature>
<keyword evidence="7 14" id="KW-0808">Transferase</keyword>
<dbReference type="SUPFAM" id="SSF52402">
    <property type="entry name" value="Adenine nucleotide alpha hydrolases-like"/>
    <property type="match status" value="1"/>
</dbReference>
<dbReference type="FunFam" id="3.40.50.620:FF:000004">
    <property type="entry name" value="tRNA-specific 2-thiouridylase MnmA"/>
    <property type="match status" value="1"/>
</dbReference>
<dbReference type="PANTHER" id="PTHR11933:SF5">
    <property type="entry name" value="MITOCHONDRIAL TRNA-SPECIFIC 2-THIOURIDYLASE 1"/>
    <property type="match status" value="1"/>
</dbReference>
<evidence type="ECO:0000256" key="10">
    <source>
        <dbReference type="ARBA" id="ARBA00022840"/>
    </source>
</evidence>
<feature type="binding site" evidence="14">
    <location>
        <position position="126"/>
    </location>
    <ligand>
        <name>ATP</name>
        <dbReference type="ChEBI" id="CHEBI:30616"/>
    </ligand>
</feature>
<dbReference type="GO" id="GO:0005737">
    <property type="term" value="C:cytoplasm"/>
    <property type="evidence" value="ECO:0007669"/>
    <property type="project" value="UniProtKB-SubCell"/>
</dbReference>
<evidence type="ECO:0000256" key="14">
    <source>
        <dbReference type="HAMAP-Rule" id="MF_00144"/>
    </source>
</evidence>
<dbReference type="EMBL" id="CP042426">
    <property type="protein sequence ID" value="QFQ32095.1"/>
    <property type="molecule type" value="Genomic_DNA"/>
</dbReference>
<dbReference type="GO" id="GO:0103016">
    <property type="term" value="F:tRNA-uridine 2-sulfurtransferase activity"/>
    <property type="evidence" value="ECO:0007669"/>
    <property type="project" value="UniProtKB-EC"/>
</dbReference>
<feature type="active site" description="Cysteine persulfide intermediate" evidence="14">
    <location>
        <position position="198"/>
    </location>
</feature>
<dbReference type="InterPro" id="IPR004506">
    <property type="entry name" value="MnmA-like"/>
</dbReference>
<dbReference type="OrthoDB" id="9800696at2"/>
<evidence type="ECO:0000256" key="4">
    <source>
        <dbReference type="ARBA" id="ARBA00013805"/>
    </source>
</evidence>
<comment type="similarity">
    <text evidence="2 14">Belongs to the MnmA/TRMU family.</text>
</comment>
<dbReference type="AlphaFoldDB" id="A0A5J6ZDN7"/>
<keyword evidence="8 14" id="KW-0819">tRNA processing</keyword>
<comment type="subcellular location">
    <subcellularLocation>
        <location evidence="1 14">Cytoplasm</location>
    </subcellularLocation>
</comment>
<feature type="domain" description="tRNA-specific 2-thiouridylase MnmA-like central" evidence="16">
    <location>
        <begin position="208"/>
        <end position="274"/>
    </location>
</feature>
<evidence type="ECO:0000256" key="13">
    <source>
        <dbReference type="ARBA" id="ARBA00051542"/>
    </source>
</evidence>
<feature type="disulfide bond" description="Alternate" evidence="14">
    <location>
        <begin position="101"/>
        <end position="198"/>
    </location>
</feature>
<dbReference type="InterPro" id="IPR014729">
    <property type="entry name" value="Rossmann-like_a/b/a_fold"/>
</dbReference>
<evidence type="ECO:0000259" key="16">
    <source>
        <dbReference type="Pfam" id="PF20259"/>
    </source>
</evidence>
<feature type="domain" description="tRNA-specific 2-thiouridylase MnmA-like C-terminal" evidence="15">
    <location>
        <begin position="285"/>
        <end position="359"/>
    </location>
</feature>
<dbReference type="Pfam" id="PF03054">
    <property type="entry name" value="tRNA_Me_trans"/>
    <property type="match status" value="1"/>
</dbReference>
<keyword evidence="17" id="KW-0489">Methyltransferase</keyword>
<dbReference type="Proteomes" id="UP000326914">
    <property type="component" value="Chromosome"/>
</dbReference>
<dbReference type="Gene3D" id="2.30.30.280">
    <property type="entry name" value="Adenine nucleotide alpha hydrolases-like domains"/>
    <property type="match status" value="1"/>
</dbReference>
<dbReference type="GO" id="GO:0000049">
    <property type="term" value="F:tRNA binding"/>
    <property type="evidence" value="ECO:0007669"/>
    <property type="project" value="UniProtKB-KW"/>
</dbReference>
<evidence type="ECO:0000313" key="18">
    <source>
        <dbReference type="Proteomes" id="UP000326914"/>
    </source>
</evidence>
<proteinExistence type="inferred from homology"/>
<dbReference type="RefSeq" id="WP_158346296.1">
    <property type="nucleotide sequence ID" value="NZ_CP042426.1"/>
</dbReference>
<keyword evidence="11 14" id="KW-0694">RNA-binding</keyword>
<dbReference type="NCBIfam" id="NF001138">
    <property type="entry name" value="PRK00143.1"/>
    <property type="match status" value="1"/>
</dbReference>
<feature type="site" description="Interaction with tRNA" evidence="14">
    <location>
        <position position="343"/>
    </location>
</feature>
<dbReference type="GO" id="GO:0005524">
    <property type="term" value="F:ATP binding"/>
    <property type="evidence" value="ECO:0007669"/>
    <property type="project" value="UniProtKB-KW"/>
</dbReference>
<evidence type="ECO:0000259" key="15">
    <source>
        <dbReference type="Pfam" id="PF20258"/>
    </source>
</evidence>
<name>A0A5J6ZDN7_9GAMM</name>
<comment type="catalytic activity">
    <reaction evidence="13 14">
        <text>S-sulfanyl-L-cysteinyl-[protein] + uridine(34) in tRNA + AH2 + ATP = 2-thiouridine(34) in tRNA + L-cysteinyl-[protein] + A + AMP + diphosphate + H(+)</text>
        <dbReference type="Rhea" id="RHEA:47032"/>
        <dbReference type="Rhea" id="RHEA-COMP:10131"/>
        <dbReference type="Rhea" id="RHEA-COMP:11726"/>
        <dbReference type="Rhea" id="RHEA-COMP:11727"/>
        <dbReference type="Rhea" id="RHEA-COMP:11728"/>
        <dbReference type="ChEBI" id="CHEBI:13193"/>
        <dbReference type="ChEBI" id="CHEBI:15378"/>
        <dbReference type="ChEBI" id="CHEBI:17499"/>
        <dbReference type="ChEBI" id="CHEBI:29950"/>
        <dbReference type="ChEBI" id="CHEBI:30616"/>
        <dbReference type="ChEBI" id="CHEBI:33019"/>
        <dbReference type="ChEBI" id="CHEBI:61963"/>
        <dbReference type="ChEBI" id="CHEBI:65315"/>
        <dbReference type="ChEBI" id="CHEBI:87170"/>
        <dbReference type="ChEBI" id="CHEBI:456215"/>
        <dbReference type="EC" id="2.8.1.13"/>
    </reaction>
</comment>
<comment type="function">
    <text evidence="14">Catalyzes the 2-thiolation of uridine at the wobble position (U34) of tRNA(Lys), tRNA(Glu) and tRNA(Gln), leading to the formation of s(2)U34, the first step of tRNA-mnm(5)s(2)U34 synthesis. Sulfur is provided by IscS, via a sulfur-relay system. Binds ATP and its substrate tRNAs.</text>
</comment>
<accession>A0A5J6ZDN7</accession>
<evidence type="ECO:0000256" key="8">
    <source>
        <dbReference type="ARBA" id="ARBA00022694"/>
    </source>
</evidence>
<dbReference type="PANTHER" id="PTHR11933">
    <property type="entry name" value="TRNA 5-METHYLAMINOMETHYL-2-THIOURIDYLATE -METHYLTRANSFERASE"/>
    <property type="match status" value="1"/>
</dbReference>
<dbReference type="NCBIfam" id="TIGR00420">
    <property type="entry name" value="trmU"/>
    <property type="match status" value="1"/>
</dbReference>
<dbReference type="FunFam" id="2.30.30.280:FF:000001">
    <property type="entry name" value="tRNA-specific 2-thiouridylase MnmA"/>
    <property type="match status" value="1"/>
</dbReference>
<evidence type="ECO:0000256" key="1">
    <source>
        <dbReference type="ARBA" id="ARBA00004496"/>
    </source>
</evidence>
<feature type="binding site" evidence="14">
    <location>
        <begin position="10"/>
        <end position="17"/>
    </location>
    <ligand>
        <name>ATP</name>
        <dbReference type="ChEBI" id="CHEBI:30616"/>
    </ligand>
</feature>
<gene>
    <name evidence="14 17" type="primary">mnmA</name>
    <name evidence="17" type="ORF">FQV32_01550</name>
</gene>
<dbReference type="Gene3D" id="2.40.30.10">
    <property type="entry name" value="Translation factors"/>
    <property type="match status" value="1"/>
</dbReference>
<feature type="region of interest" description="Interaction with target base in tRNA" evidence="14">
    <location>
        <begin position="96"/>
        <end position="98"/>
    </location>
</feature>
<evidence type="ECO:0000256" key="3">
    <source>
        <dbReference type="ARBA" id="ARBA00011949"/>
    </source>
</evidence>
<evidence type="ECO:0000256" key="5">
    <source>
        <dbReference type="ARBA" id="ARBA00022490"/>
    </source>
</evidence>
<comment type="subunit">
    <text evidence="14">Interacts with TusE.</text>
</comment>
<dbReference type="GO" id="GO:0032259">
    <property type="term" value="P:methylation"/>
    <property type="evidence" value="ECO:0007669"/>
    <property type="project" value="UniProtKB-KW"/>
</dbReference>
<dbReference type="CDD" id="cd01998">
    <property type="entry name" value="MnmA_TRMU-like"/>
    <property type="match status" value="1"/>
</dbReference>
<evidence type="ECO:0000256" key="11">
    <source>
        <dbReference type="ARBA" id="ARBA00022884"/>
    </source>
</evidence>
<keyword evidence="10 14" id="KW-0067">ATP-binding</keyword>
<dbReference type="EC" id="2.8.1.13" evidence="3 14"/>
<dbReference type="InterPro" id="IPR046885">
    <property type="entry name" value="MnmA-like_C"/>
</dbReference>
<dbReference type="InterPro" id="IPR046884">
    <property type="entry name" value="MnmA-like_central"/>
</dbReference>
<evidence type="ECO:0000256" key="9">
    <source>
        <dbReference type="ARBA" id="ARBA00022741"/>
    </source>
</evidence>
<organism evidence="17 18">
    <name type="scientific">Buchnera aphidicola</name>
    <name type="common">Aphis gossypii</name>
    <dbReference type="NCBI Taxonomy" id="98785"/>
    <lineage>
        <taxon>Bacteria</taxon>
        <taxon>Pseudomonadati</taxon>
        <taxon>Pseudomonadota</taxon>
        <taxon>Gammaproteobacteria</taxon>
        <taxon>Enterobacterales</taxon>
        <taxon>Erwiniaceae</taxon>
        <taxon>Buchnera</taxon>
    </lineage>
</organism>
<protein>
    <recommendedName>
        <fullName evidence="4 14">tRNA-specific 2-thiouridylase MnmA</fullName>
        <ecNumber evidence="3 14">2.8.1.13</ecNumber>
    </recommendedName>
</protein>
<keyword evidence="6 14" id="KW-0820">tRNA-binding</keyword>
<evidence type="ECO:0000256" key="2">
    <source>
        <dbReference type="ARBA" id="ARBA00006191"/>
    </source>
</evidence>
<evidence type="ECO:0000256" key="12">
    <source>
        <dbReference type="ARBA" id="ARBA00023157"/>
    </source>
</evidence>
<dbReference type="Pfam" id="PF20259">
    <property type="entry name" value="tRNA_Me_trans_M"/>
    <property type="match status" value="1"/>
</dbReference>
<evidence type="ECO:0000256" key="6">
    <source>
        <dbReference type="ARBA" id="ARBA00022555"/>
    </source>
</evidence>
<feature type="site" description="Interaction with tRNA" evidence="14">
    <location>
        <position position="127"/>
    </location>
</feature>
<feature type="active site" description="Nucleophile" evidence="14">
    <location>
        <position position="101"/>
    </location>
</feature>
<evidence type="ECO:0000313" key="17">
    <source>
        <dbReference type="EMBL" id="QFQ32095.1"/>
    </source>
</evidence>
<dbReference type="GO" id="GO:0008168">
    <property type="term" value="F:methyltransferase activity"/>
    <property type="evidence" value="ECO:0007669"/>
    <property type="project" value="UniProtKB-KW"/>
</dbReference>
<evidence type="ECO:0000256" key="7">
    <source>
        <dbReference type="ARBA" id="ARBA00022679"/>
    </source>
</evidence>
<dbReference type="Pfam" id="PF20258">
    <property type="entry name" value="tRNA_Me_trans_C"/>
    <property type="match status" value="1"/>
</dbReference>
<dbReference type="FunFam" id="2.40.30.10:FF:000023">
    <property type="entry name" value="tRNA-specific 2-thiouridylase MnmA"/>
    <property type="match status" value="1"/>
</dbReference>